<dbReference type="Proteomes" id="UP000218267">
    <property type="component" value="Chromosome"/>
</dbReference>
<evidence type="ECO:0000313" key="3">
    <source>
        <dbReference type="Proteomes" id="UP000218267"/>
    </source>
</evidence>
<dbReference type="SUPFAM" id="SSF51726">
    <property type="entry name" value="UROD/MetE-like"/>
    <property type="match status" value="1"/>
</dbReference>
<dbReference type="EMBL" id="AP018042">
    <property type="protein sequence ID" value="BAX81211.1"/>
    <property type="molecule type" value="Genomic_DNA"/>
</dbReference>
<gene>
    <name evidence="2" type="ORF">ALGA_2906</name>
</gene>
<dbReference type="RefSeq" id="WP_096430326.1">
    <property type="nucleotide sequence ID" value="NZ_AP018042.1"/>
</dbReference>
<reference evidence="3" key="2">
    <citation type="journal article" date="2020" name="Antonie Van Leeuwenhoek">
        <title>Labilibaculum antarcticum sp. nov., a novel facultative anaerobic, psychrotorelant bacterium isolated from marine sediment of Antarctica.</title>
        <authorList>
            <person name="Watanabe M."/>
            <person name="Kojima H."/>
            <person name="Fukui M."/>
        </authorList>
    </citation>
    <scope>NUCLEOTIDE SEQUENCE [LARGE SCALE GENOMIC DNA]</scope>
    <source>
        <strain evidence="3">SPP2</strain>
    </source>
</reference>
<reference evidence="2 3" key="1">
    <citation type="journal article" date="2018" name="Mar. Genomics">
        <title>Complete genome sequence of Marinifilaceae bacterium strain SPP2, isolated from the Antarctic marine sediment.</title>
        <authorList>
            <person name="Watanabe M."/>
            <person name="Kojima H."/>
            <person name="Fukui M."/>
        </authorList>
    </citation>
    <scope>NUCLEOTIDE SEQUENCE [LARGE SCALE GENOMIC DNA]</scope>
    <source>
        <strain evidence="2 3">SPP2</strain>
    </source>
</reference>
<dbReference type="Gene3D" id="3.20.20.210">
    <property type="match status" value="1"/>
</dbReference>
<evidence type="ECO:0000313" key="2">
    <source>
        <dbReference type="EMBL" id="BAX81211.1"/>
    </source>
</evidence>
<dbReference type="InterPro" id="IPR000257">
    <property type="entry name" value="Uroporphyrinogen_deCOase"/>
</dbReference>
<keyword evidence="3" id="KW-1185">Reference proteome</keyword>
<accession>A0A1Y1CPN9</accession>
<dbReference type="PANTHER" id="PTHR47099">
    <property type="entry name" value="METHYLCOBAMIDE:COM METHYLTRANSFERASE MTBA"/>
    <property type="match status" value="1"/>
</dbReference>
<dbReference type="InterPro" id="IPR038071">
    <property type="entry name" value="UROD/MetE-like_sf"/>
</dbReference>
<sequence>MNSKERVFATIRREEVDYPASWLGLPVPPALPALYDYFKVSSIDELKKRIKDDVWPIIVPYNNAPHFDVGCALNFAKEDPSNGTQDERTLTAPGYFEGMNDPAEVEKYPWPNPADFLDVEKAKKDAENAPDDYFKMGIMWSAHFQDTCAAFGMEDALITMMMYPEMFQAVIDRITEFYLDLNGRFYEATKGKLDGVLIGNDFGSQSALMVDPDMLREYVFPGTKKLIDQAKSYGLTVLHHSCGSIFPIIGDLYEMGVDIVHPIQALAADMSAEHLSGQFTSKAFCGAVDAQELLVNGTPEQITSRVLELKKLFPTGLIISPSHEAILPDIAPENIEALFDAVKK</sequence>
<keyword evidence="2" id="KW-0489">Methyltransferase</keyword>
<dbReference type="GO" id="GO:0006779">
    <property type="term" value="P:porphyrin-containing compound biosynthetic process"/>
    <property type="evidence" value="ECO:0007669"/>
    <property type="project" value="InterPro"/>
</dbReference>
<protein>
    <submittedName>
        <fullName evidence="2">Methyltransferase</fullName>
    </submittedName>
</protein>
<dbReference type="GO" id="GO:0004853">
    <property type="term" value="F:uroporphyrinogen decarboxylase activity"/>
    <property type="evidence" value="ECO:0007669"/>
    <property type="project" value="InterPro"/>
</dbReference>
<dbReference type="KEGG" id="mbas:ALGA_2906"/>
<organism evidence="2 3">
    <name type="scientific">Labilibaculum antarcticum</name>
    <dbReference type="NCBI Taxonomy" id="1717717"/>
    <lineage>
        <taxon>Bacteria</taxon>
        <taxon>Pseudomonadati</taxon>
        <taxon>Bacteroidota</taxon>
        <taxon>Bacteroidia</taxon>
        <taxon>Marinilabiliales</taxon>
        <taxon>Marinifilaceae</taxon>
        <taxon>Labilibaculum</taxon>
    </lineage>
</organism>
<name>A0A1Y1CPN9_9BACT</name>
<dbReference type="AlphaFoldDB" id="A0A1Y1CPN9"/>
<proteinExistence type="predicted"/>
<dbReference type="OrthoDB" id="9815759at2"/>
<dbReference type="GO" id="GO:0032259">
    <property type="term" value="P:methylation"/>
    <property type="evidence" value="ECO:0007669"/>
    <property type="project" value="UniProtKB-KW"/>
</dbReference>
<evidence type="ECO:0000259" key="1">
    <source>
        <dbReference type="Pfam" id="PF01208"/>
    </source>
</evidence>
<feature type="domain" description="Uroporphyrinogen decarboxylase (URO-D)" evidence="1">
    <location>
        <begin position="152"/>
        <end position="344"/>
    </location>
</feature>
<dbReference type="InterPro" id="IPR052024">
    <property type="entry name" value="Methanogen_methyltrans"/>
</dbReference>
<dbReference type="GO" id="GO:0008168">
    <property type="term" value="F:methyltransferase activity"/>
    <property type="evidence" value="ECO:0007669"/>
    <property type="project" value="UniProtKB-KW"/>
</dbReference>
<keyword evidence="2" id="KW-0808">Transferase</keyword>
<dbReference type="PANTHER" id="PTHR47099:SF1">
    <property type="entry name" value="METHYLCOBAMIDE:COM METHYLTRANSFERASE MTBA"/>
    <property type="match status" value="1"/>
</dbReference>
<dbReference type="Pfam" id="PF01208">
    <property type="entry name" value="URO-D"/>
    <property type="match status" value="1"/>
</dbReference>